<keyword evidence="2" id="KW-1185">Reference proteome</keyword>
<reference evidence="1 2" key="1">
    <citation type="journal article" date="2015" name="Antonie Van Leeuwenhoek">
        <title>Oceanobacillus bengalensis sp. nov., a bacterium isolated from seawater of the Bay of Bengal.</title>
        <authorList>
            <person name="Yongchang O."/>
            <person name="Xiang W."/>
            <person name="Wang G."/>
        </authorList>
    </citation>
    <scope>NUCLEOTIDE SEQUENCE [LARGE SCALE GENOMIC DNA]</scope>
    <source>
        <strain evidence="1 2">MCCC 1K00260</strain>
    </source>
</reference>
<gene>
    <name evidence="1" type="ORF">D8M05_05910</name>
</gene>
<dbReference type="RefSeq" id="WP_121129621.1">
    <property type="nucleotide sequence ID" value="NZ_JBHUFK010000033.1"/>
</dbReference>
<comment type="caution">
    <text evidence="1">The sequence shown here is derived from an EMBL/GenBank/DDBJ whole genome shotgun (WGS) entry which is preliminary data.</text>
</comment>
<dbReference type="Pfam" id="PF11514">
    <property type="entry name" value="DUF3219"/>
    <property type="match status" value="1"/>
</dbReference>
<dbReference type="OrthoDB" id="2920197at2"/>
<sequence length="97" mass="11100">MEQKVIIDDVEIDALTFSNEVSTVEGKNLHKITFTFKVTSEEYHDITSLLYKNDFSVSVPKENLVFNGTIQNYTTSVTNLYEENKVGDFQLTLIEKS</sequence>
<dbReference type="InterPro" id="IPR023105">
    <property type="entry name" value="YkvR-like_sf"/>
</dbReference>
<evidence type="ECO:0000313" key="1">
    <source>
        <dbReference type="EMBL" id="RKQ16786.1"/>
    </source>
</evidence>
<name>A0A494Z2N1_9BACI</name>
<proteinExistence type="predicted"/>
<dbReference type="Proteomes" id="UP000281813">
    <property type="component" value="Unassembled WGS sequence"/>
</dbReference>
<dbReference type="AlphaFoldDB" id="A0A494Z2N1"/>
<evidence type="ECO:0000313" key="2">
    <source>
        <dbReference type="Proteomes" id="UP000281813"/>
    </source>
</evidence>
<organism evidence="1 2">
    <name type="scientific">Oceanobacillus bengalensis</name>
    <dbReference type="NCBI Taxonomy" id="1435466"/>
    <lineage>
        <taxon>Bacteria</taxon>
        <taxon>Bacillati</taxon>
        <taxon>Bacillota</taxon>
        <taxon>Bacilli</taxon>
        <taxon>Bacillales</taxon>
        <taxon>Bacillaceae</taxon>
        <taxon>Oceanobacillus</taxon>
    </lineage>
</organism>
<accession>A0A494Z2N1</accession>
<dbReference type="EMBL" id="RBZO01000007">
    <property type="protein sequence ID" value="RKQ16786.1"/>
    <property type="molecule type" value="Genomic_DNA"/>
</dbReference>
<protein>
    <submittedName>
        <fullName evidence="1">DUF3219 family protein</fullName>
    </submittedName>
</protein>
<dbReference type="InterPro" id="IPR021596">
    <property type="entry name" value="DUF3219"/>
</dbReference>
<dbReference type="SUPFAM" id="SSF159173">
    <property type="entry name" value="YkvR-like"/>
    <property type="match status" value="1"/>
</dbReference>
<dbReference type="Gene3D" id="2.40.30.80">
    <property type="entry name" value="YkvR-like"/>
    <property type="match status" value="1"/>
</dbReference>